<protein>
    <submittedName>
        <fullName evidence="1">Uncharacterized protein</fullName>
    </submittedName>
</protein>
<sequence length="71" mass="7835">MVDCITSQLLSYSKQACGDDLLRKPSMEAALKWPKVGGSLSAIKIQIKEILRQVGMELSPSFQPNDQNTII</sequence>
<accession>A0A3M7P892</accession>
<dbReference type="Proteomes" id="UP000276133">
    <property type="component" value="Unassembled WGS sequence"/>
</dbReference>
<gene>
    <name evidence="1" type="ORF">BpHYR1_037700</name>
</gene>
<dbReference type="EMBL" id="REGN01012674">
    <property type="protein sequence ID" value="RMZ95000.1"/>
    <property type="molecule type" value="Genomic_DNA"/>
</dbReference>
<name>A0A3M7P892_BRAPC</name>
<proteinExistence type="predicted"/>
<reference evidence="1 2" key="1">
    <citation type="journal article" date="2018" name="Sci. Rep.">
        <title>Genomic signatures of local adaptation to the degree of environmental predictability in rotifers.</title>
        <authorList>
            <person name="Franch-Gras L."/>
            <person name="Hahn C."/>
            <person name="Garcia-Roger E.M."/>
            <person name="Carmona M.J."/>
            <person name="Serra M."/>
            <person name="Gomez A."/>
        </authorList>
    </citation>
    <scope>NUCLEOTIDE SEQUENCE [LARGE SCALE GENOMIC DNA]</scope>
    <source>
        <strain evidence="1">HYR1</strain>
    </source>
</reference>
<evidence type="ECO:0000313" key="1">
    <source>
        <dbReference type="EMBL" id="RMZ95000.1"/>
    </source>
</evidence>
<dbReference type="AlphaFoldDB" id="A0A3M7P892"/>
<comment type="caution">
    <text evidence="1">The sequence shown here is derived from an EMBL/GenBank/DDBJ whole genome shotgun (WGS) entry which is preliminary data.</text>
</comment>
<keyword evidence="2" id="KW-1185">Reference proteome</keyword>
<organism evidence="1 2">
    <name type="scientific">Brachionus plicatilis</name>
    <name type="common">Marine rotifer</name>
    <name type="synonym">Brachionus muelleri</name>
    <dbReference type="NCBI Taxonomy" id="10195"/>
    <lineage>
        <taxon>Eukaryota</taxon>
        <taxon>Metazoa</taxon>
        <taxon>Spiralia</taxon>
        <taxon>Gnathifera</taxon>
        <taxon>Rotifera</taxon>
        <taxon>Eurotatoria</taxon>
        <taxon>Monogononta</taxon>
        <taxon>Pseudotrocha</taxon>
        <taxon>Ploima</taxon>
        <taxon>Brachionidae</taxon>
        <taxon>Brachionus</taxon>
    </lineage>
</organism>
<evidence type="ECO:0000313" key="2">
    <source>
        <dbReference type="Proteomes" id="UP000276133"/>
    </source>
</evidence>